<dbReference type="PROSITE" id="PS50297">
    <property type="entry name" value="ANK_REP_REGION"/>
    <property type="match status" value="10"/>
</dbReference>
<feature type="region of interest" description="Disordered" evidence="4">
    <location>
        <begin position="1"/>
        <end position="33"/>
    </location>
</feature>
<dbReference type="Gene3D" id="1.25.40.20">
    <property type="entry name" value="Ankyrin repeat-containing domain"/>
    <property type="match status" value="7"/>
</dbReference>
<feature type="repeat" description="ANK" evidence="3">
    <location>
        <begin position="916"/>
        <end position="948"/>
    </location>
</feature>
<evidence type="ECO:0000313" key="9">
    <source>
        <dbReference type="Proteomes" id="UP001143548"/>
    </source>
</evidence>
<dbReference type="Pfam" id="PF12796">
    <property type="entry name" value="Ank_2"/>
    <property type="match status" value="7"/>
</dbReference>
<dbReference type="Gene3D" id="3.40.50.1580">
    <property type="entry name" value="Nucleoside phosphorylase domain"/>
    <property type="match status" value="1"/>
</dbReference>
<feature type="repeat" description="ANK" evidence="3">
    <location>
        <begin position="986"/>
        <end position="1018"/>
    </location>
</feature>
<feature type="domain" description="Nucleoside phosphorylase" evidence="5">
    <location>
        <begin position="42"/>
        <end position="326"/>
    </location>
</feature>
<dbReference type="SMART" id="SM00248">
    <property type="entry name" value="ANK"/>
    <property type="match status" value="21"/>
</dbReference>
<feature type="repeat" description="ANK" evidence="3">
    <location>
        <begin position="1188"/>
        <end position="1220"/>
    </location>
</feature>
<dbReference type="SUPFAM" id="SSF48403">
    <property type="entry name" value="Ankyrin repeat"/>
    <property type="match status" value="3"/>
</dbReference>
<dbReference type="InterPro" id="IPR027417">
    <property type="entry name" value="P-loop_NTPase"/>
</dbReference>
<dbReference type="GO" id="GO:0003824">
    <property type="term" value="F:catalytic activity"/>
    <property type="evidence" value="ECO:0007669"/>
    <property type="project" value="InterPro"/>
</dbReference>
<dbReference type="PANTHER" id="PTHR24198">
    <property type="entry name" value="ANKYRIN REPEAT AND PROTEIN KINASE DOMAIN-CONTAINING PROTEIN"/>
    <property type="match status" value="1"/>
</dbReference>
<name>A0A9W5YY25_9EURO</name>
<accession>A0A9W5YY25</accession>
<feature type="repeat" description="ANK" evidence="3">
    <location>
        <begin position="1591"/>
        <end position="1623"/>
    </location>
</feature>
<dbReference type="InterPro" id="IPR002110">
    <property type="entry name" value="Ankyrin_rpt"/>
</dbReference>
<dbReference type="Pfam" id="PF00023">
    <property type="entry name" value="Ank"/>
    <property type="match status" value="2"/>
</dbReference>
<dbReference type="Proteomes" id="UP001143548">
    <property type="component" value="Unassembled WGS sequence"/>
</dbReference>
<dbReference type="Gene3D" id="3.40.50.300">
    <property type="entry name" value="P-loop containing nucleotide triphosphate hydrolases"/>
    <property type="match status" value="1"/>
</dbReference>
<feature type="domain" description="GPI inositol-deacylase winged helix" evidence="6">
    <location>
        <begin position="703"/>
        <end position="780"/>
    </location>
</feature>
<comment type="caution">
    <text evidence="8">The sequence shown here is derived from an EMBL/GenBank/DDBJ whole genome shotgun (WGS) entry which is preliminary data.</text>
</comment>
<dbReference type="GO" id="GO:0009116">
    <property type="term" value="P:nucleoside metabolic process"/>
    <property type="evidence" value="ECO:0007669"/>
    <property type="project" value="InterPro"/>
</dbReference>
<protein>
    <recommendedName>
        <fullName evidence="10">Nucleoside phosphorylase domain-containing protein</fullName>
    </recommendedName>
</protein>
<organism evidence="8 9">
    <name type="scientific">Aspergillus brasiliensis</name>
    <dbReference type="NCBI Taxonomy" id="319629"/>
    <lineage>
        <taxon>Eukaryota</taxon>
        <taxon>Fungi</taxon>
        <taxon>Dikarya</taxon>
        <taxon>Ascomycota</taxon>
        <taxon>Pezizomycotina</taxon>
        <taxon>Eurotiomycetes</taxon>
        <taxon>Eurotiomycetidae</taxon>
        <taxon>Eurotiales</taxon>
        <taxon>Aspergillaceae</taxon>
        <taxon>Aspergillus</taxon>
        <taxon>Aspergillus subgen. Circumdati</taxon>
    </lineage>
</organism>
<dbReference type="PRINTS" id="PR01415">
    <property type="entry name" value="ANKYRIN"/>
</dbReference>
<evidence type="ECO:0000259" key="7">
    <source>
        <dbReference type="Pfam" id="PF24883"/>
    </source>
</evidence>
<dbReference type="Pfam" id="PF22939">
    <property type="entry name" value="WHD_GPIID"/>
    <property type="match status" value="1"/>
</dbReference>
<dbReference type="PANTHER" id="PTHR24198:SF165">
    <property type="entry name" value="ANKYRIN REPEAT-CONTAINING PROTEIN-RELATED"/>
    <property type="match status" value="1"/>
</dbReference>
<dbReference type="Pfam" id="PF01048">
    <property type="entry name" value="PNP_UDP_1"/>
    <property type="match status" value="1"/>
</dbReference>
<dbReference type="InterPro" id="IPR036770">
    <property type="entry name" value="Ankyrin_rpt-contain_sf"/>
</dbReference>
<dbReference type="PROSITE" id="PS50088">
    <property type="entry name" value="ANK_REPEAT"/>
    <property type="match status" value="12"/>
</dbReference>
<dbReference type="InterPro" id="IPR000845">
    <property type="entry name" value="Nucleoside_phosphorylase_d"/>
</dbReference>
<dbReference type="SUPFAM" id="SSF53167">
    <property type="entry name" value="Purine and uridine phosphorylases"/>
    <property type="match status" value="1"/>
</dbReference>
<dbReference type="InterPro" id="IPR035994">
    <property type="entry name" value="Nucleoside_phosphorylase_sf"/>
</dbReference>
<feature type="repeat" description="ANK" evidence="3">
    <location>
        <begin position="1458"/>
        <end position="1490"/>
    </location>
</feature>
<sequence>MSSKRRLPEQSGPPPKIHRRTSPEARESIIHRPPTLTHSDYTVAIICAVQAELAACTAMLDEEHPDLSSCGQDSNIYTLGRMGQHNVVIAGLPHGAIGTAPAATTARDLLRSFPQVRFGLMVGVGGGAPGEASPDTPEKDIRLGDVVVSSPLGRNGGVIQYDFGKTIGEGEFVPTGALNRPPAVLMAAVTKLRARHLANPNQIPAYIKDKLSSKPQMEKSFQYPGADKDQLFQADYCHVNGKPTCTACDAGRMVPRGQRSTNDPVIHYGTIGSANQVMRDGVTRERLRRQQGIMCFEMESAGLMNDFPCLVIRGICDYADTHKTKLWQAYAAAVAAGYAKELLGVVPLLSQEPVAAKLMKELSRDVRDIKAGVSIISENVDNVRASQEAEQVNQLADWLCPENPKSTLHSKGFNRQHGTGNWFLTHSSFLTWRDGIDNKNLFCPGLPGSGKTILAVTVIDHLRSLKEIPGSFQDLDVAVVHFFCDYKFTTDSQDKPSKLLASLLGQLVSLSARPPPAVWALYHKHSREMTMADIREQLLSILKESFDRLYIIIDALDEWNVTPGERGYLLREIYDLQKSHDIRLMTTFRDQTQIYPEPEGPTCSVKAHKEDVVLFLREQIHRLPLHVQQDQVIQQRIIDRISALFDGSFLIARLCLEALMDKNSRTCTLQVLEGMWSEPGGLSLSQAYGRVMSRIEDQRPGDRQLAMRGLFWIVSSKRLLTVDELQHALAIRPGMTALSEDDTFMIETLIASCHGLVVVDQVTKTVRLMHHTADEYLQTAYLETLAGENFDIASGCLTYLSMDIFAEGYCATAKLLEARLNRYPFMIYASEYWAEHMRDAPPVASELAFTFLQNPAKSSSSSQVLWKRQSEIKVGSQSIPADFFGLHLAAYFGLHSLLIKLLETTAPMNQSPRDSLGRTPLSYAAENGHLAVVQVLLDCNIDTNRASTGGMTPLTYALEKKHFAVLELLVARGAHIDFVYSPQTSKKRTPLSRATEKGEVAVVRLFLDHQSDPNLEDEHGQTPLVRGLEKGHGEVVKLLLAKGAKVDFLYTFHRLLRVRQGNGRITRTLAVDTWNFEFHTSKSQDRFSEYTLLLHHGLDTGSAVEVRDIDTIQDPDDALKDALIRASAEHFEFSKNRNVDCLRGPEERQLELHSLKRSPLSRAAEKGELDICQQLVNQGAVLRLGDEQAETPLFRAAKNGHDAVVEFLLNKDAAIGTLRERGSAVLQVALKGRDSAFGQDRSNPESVSQLRSYNTIISNLLEHSYMLDAQDESCNLLLLFAAETGNESIVMHLLETRSADVNCTNKSNQTPLCLAADNGHERVVQLLTDHGGRLTVSGLSEISASASPLLSAAKVPPGLDASDFSAMAVAIADHNDAVIDLLLTLGMDSNTPEGQYLLMEAAMKGNDKRVRLLLDNGASPNKTLAGPPAIYRAATHGHDSIVQDLLAAGADPTLRWEDNTSPITQAATSGHYGVVKLLLENGVNPDSEDGQIALFLAASEGHEAVVRMLLLEGASNHTKTETFVLLILAALTGRTAVARFLLYDVADFSHHEIDELYGVFNMAVYNGHHDIAKLFLEFLCAELVRSQLPGSDLSPLWLAARRGHYAVLKLLLEHGADPNYQTQARLGTPLMLLAWKGNSAAVSLLLENGANPNHVAPKFPYTALIAAAYCGHDVVVQLLLDHHADPSYGEDVEGGALLWAAARGHSVIVRLLCQAGANPNKPHRHSRTPLMAAAAGGHFEAVRALLAQESIEREARDDWHHTAAACAQSAGHMEIFKLLHGIDTRPPNPRRARRNEAVARIDSPFCDICLRIIPDGDMYYHCPQCDDGAFALCDDCYRYMGEGCLVPSHEVVERTAADPAVAEPSENQLVLACLFRNFVHCVILPPFPNDIRVYVGDRAELAVDAAD</sequence>
<feature type="repeat" description="ANK" evidence="3">
    <location>
        <begin position="1393"/>
        <end position="1425"/>
    </location>
</feature>
<evidence type="ECO:0008006" key="10">
    <source>
        <dbReference type="Google" id="ProtNLM"/>
    </source>
</evidence>
<feature type="repeat" description="ANK" evidence="3">
    <location>
        <begin position="1489"/>
        <end position="1521"/>
    </location>
</feature>
<dbReference type="Pfam" id="PF24883">
    <property type="entry name" value="NPHP3_N"/>
    <property type="match status" value="1"/>
</dbReference>
<evidence type="ECO:0000256" key="4">
    <source>
        <dbReference type="SAM" id="MobiDB-lite"/>
    </source>
</evidence>
<feature type="repeat" description="ANK" evidence="3">
    <location>
        <begin position="1019"/>
        <end position="1051"/>
    </location>
</feature>
<evidence type="ECO:0000259" key="6">
    <source>
        <dbReference type="Pfam" id="PF22939"/>
    </source>
</evidence>
<feature type="domain" description="Nephrocystin 3-like N-terminal" evidence="7">
    <location>
        <begin position="418"/>
        <end position="587"/>
    </location>
</feature>
<dbReference type="InterPro" id="IPR054471">
    <property type="entry name" value="GPIID_WHD"/>
</dbReference>
<evidence type="ECO:0000256" key="3">
    <source>
        <dbReference type="PROSITE-ProRule" id="PRU00023"/>
    </source>
</evidence>
<evidence type="ECO:0000256" key="2">
    <source>
        <dbReference type="ARBA" id="ARBA00023043"/>
    </source>
</evidence>
<proteinExistence type="predicted"/>
<feature type="repeat" description="ANK" evidence="3">
    <location>
        <begin position="1155"/>
        <end position="1187"/>
    </location>
</feature>
<feature type="repeat" description="ANK" evidence="3">
    <location>
        <begin position="1307"/>
        <end position="1339"/>
    </location>
</feature>
<feature type="compositionally biased region" description="Basic and acidic residues" evidence="4">
    <location>
        <begin position="21"/>
        <end position="30"/>
    </location>
</feature>
<reference evidence="8" key="1">
    <citation type="submission" date="2022-07" db="EMBL/GenBank/DDBJ databases">
        <title>Taxonomy of Aspergillus series Nigri: significant species reduction supported by multi-species coalescent approaches.</title>
        <authorList>
            <person name="Bian C."/>
            <person name="Kusuya Y."/>
            <person name="Sklenar F."/>
            <person name="D'hooge E."/>
            <person name="Yaguchi T."/>
            <person name="Takahashi H."/>
            <person name="Hubka V."/>
        </authorList>
    </citation>
    <scope>NUCLEOTIDE SEQUENCE</scope>
    <source>
        <strain evidence="8">CBS 733.88</strain>
    </source>
</reference>
<feature type="repeat" description="ANK" evidence="3">
    <location>
        <begin position="1425"/>
        <end position="1457"/>
    </location>
</feature>
<dbReference type="InterPro" id="IPR056884">
    <property type="entry name" value="NPHP3-like_N"/>
</dbReference>
<dbReference type="SUPFAM" id="SSF52540">
    <property type="entry name" value="P-loop containing nucleoside triphosphate hydrolases"/>
    <property type="match status" value="1"/>
</dbReference>
<gene>
    <name evidence="8" type="ORF">AbraCBS73388_001639</name>
</gene>
<keyword evidence="2 3" id="KW-0040">ANK repeat</keyword>
<keyword evidence="1" id="KW-0677">Repeat</keyword>
<evidence type="ECO:0000313" key="8">
    <source>
        <dbReference type="EMBL" id="GKZ25828.1"/>
    </source>
</evidence>
<evidence type="ECO:0000256" key="1">
    <source>
        <dbReference type="ARBA" id="ARBA00022737"/>
    </source>
</evidence>
<feature type="repeat" description="ANK" evidence="3">
    <location>
        <begin position="949"/>
        <end position="981"/>
    </location>
</feature>
<dbReference type="EMBL" id="BROQ01000124">
    <property type="protein sequence ID" value="GKZ25828.1"/>
    <property type="molecule type" value="Genomic_DNA"/>
</dbReference>
<evidence type="ECO:0000259" key="5">
    <source>
        <dbReference type="Pfam" id="PF01048"/>
    </source>
</evidence>